<gene>
    <name evidence="2" type="ORF">OKIOD_LOCUS8548</name>
</gene>
<dbReference type="EMBL" id="OU015569">
    <property type="protein sequence ID" value="CAG5100418.1"/>
    <property type="molecule type" value="Genomic_DNA"/>
</dbReference>
<evidence type="ECO:0000313" key="2">
    <source>
        <dbReference type="EMBL" id="CAG5100418.1"/>
    </source>
</evidence>
<accession>A0ABN7SLM9</accession>
<name>A0ABN7SLM9_OIKDI</name>
<protein>
    <submittedName>
        <fullName evidence="2">Oidioi.mRNA.OKI2018_I69.XSR.g16990.t1.cds</fullName>
    </submittedName>
</protein>
<evidence type="ECO:0000313" key="3">
    <source>
        <dbReference type="Proteomes" id="UP001158576"/>
    </source>
</evidence>
<organism evidence="2 3">
    <name type="scientific">Oikopleura dioica</name>
    <name type="common">Tunicate</name>
    <dbReference type="NCBI Taxonomy" id="34765"/>
    <lineage>
        <taxon>Eukaryota</taxon>
        <taxon>Metazoa</taxon>
        <taxon>Chordata</taxon>
        <taxon>Tunicata</taxon>
        <taxon>Appendicularia</taxon>
        <taxon>Copelata</taxon>
        <taxon>Oikopleuridae</taxon>
        <taxon>Oikopleura</taxon>
    </lineage>
</organism>
<keyword evidence="3" id="KW-1185">Reference proteome</keyword>
<reference evidence="2 3" key="1">
    <citation type="submission" date="2021-04" db="EMBL/GenBank/DDBJ databases">
        <authorList>
            <person name="Bliznina A."/>
        </authorList>
    </citation>
    <scope>NUCLEOTIDE SEQUENCE [LARGE SCALE GENOMIC DNA]</scope>
</reference>
<sequence>MRRAEGRSSSDGLRPEIVASSSFKPPRPRGPSKSWCSFELSRQTAPTWEERLPAREKENLHHNVMDSQQFH</sequence>
<dbReference type="Proteomes" id="UP001158576">
    <property type="component" value="Chromosome XSR"/>
</dbReference>
<feature type="region of interest" description="Disordered" evidence="1">
    <location>
        <begin position="1"/>
        <end position="71"/>
    </location>
</feature>
<proteinExistence type="predicted"/>
<evidence type="ECO:0000256" key="1">
    <source>
        <dbReference type="SAM" id="MobiDB-lite"/>
    </source>
</evidence>
<feature type="compositionally biased region" description="Basic and acidic residues" evidence="1">
    <location>
        <begin position="48"/>
        <end position="64"/>
    </location>
</feature>